<evidence type="ECO:0000313" key="1">
    <source>
        <dbReference type="EMBL" id="EGX47257.1"/>
    </source>
</evidence>
<name>G1XHU9_ARTOA</name>
<evidence type="ECO:0000313" key="2">
    <source>
        <dbReference type="Proteomes" id="UP000008784"/>
    </source>
</evidence>
<dbReference type="PANTHER" id="PTHR37535:SF3">
    <property type="entry name" value="FLUG DOMAIN-CONTAINING PROTEIN"/>
    <property type="match status" value="1"/>
</dbReference>
<protein>
    <submittedName>
        <fullName evidence="1">Uncharacterized protein</fullName>
    </submittedName>
</protein>
<comment type="caution">
    <text evidence="1">The sequence shown here is derived from an EMBL/GenBank/DDBJ whole genome shotgun (WGS) entry which is preliminary data.</text>
</comment>
<dbReference type="AlphaFoldDB" id="G1XHU9"/>
<sequence>MDYFNSEDSLTDDMLSDIEDDFQVSLRNDVDICRKIREVETGDTIKHALKGKSKKIADYVWKQWCQYSKGMEKADPLQHLKEMDKIEERCFLRWRLETGRMTKLSSVLVSSRHLRMMYKHQLGERLHIPGIDDVKEFIRVEMKNLHDLEESTDVKDVANADDMFLLLCHHWKQSETIFPIERCRIQLSLYILLACATGSRPSLFIDREDCLKYKDLILSKVRDPNQPTGQKLLLMLDNRLQKGQKNESEPIAYVLMEVDSPLAFDIVSHVVALAFDDDAFDSKHIRKPEDLFVDEIPKDMDSLELNWKDSIRDTPLIRRAIRTPRGPEISRSQAEVYDTINTQVRNLGQEVGFVNWTKLYIFRRGAGEAMDPRVGERIISDARRNRALGHGSSEVFNQFYTSRFAPDIQSAFLGRPSDQQLYQLATHMRLRRNPRAKIEVQKKMEGWKCEDDEYLELDIRYQNLRRKLLGRPIIGSKYKAKLEELKRKRDAIKVRCKKQAHREAWKSFFAHSGTLEIERQRCGVVEKSSDGLLNSDFSKEREILARCLFQQPLETDTAGDRRKKRLECISAMISLCRQRDNLPKVARRSRRLSDLVSPKQYSSGGENCCIAGDMDYTLYQLILDI</sequence>
<keyword evidence="2" id="KW-1185">Reference proteome</keyword>
<proteinExistence type="predicted"/>
<dbReference type="Pfam" id="PF11917">
    <property type="entry name" value="DUF3435"/>
    <property type="match status" value="1"/>
</dbReference>
<reference evidence="1 2" key="1">
    <citation type="journal article" date="2011" name="PLoS Pathog.">
        <title>Genomic and proteomic analyses of the fungus Arthrobotrys oligospora provide insights into nematode-trap formation.</title>
        <authorList>
            <person name="Yang J."/>
            <person name="Wang L."/>
            <person name="Ji X."/>
            <person name="Feng Y."/>
            <person name="Li X."/>
            <person name="Zou C."/>
            <person name="Xu J."/>
            <person name="Ren Y."/>
            <person name="Mi Q."/>
            <person name="Wu J."/>
            <person name="Liu S."/>
            <person name="Liu Y."/>
            <person name="Huang X."/>
            <person name="Wang H."/>
            <person name="Niu X."/>
            <person name="Li J."/>
            <person name="Liang L."/>
            <person name="Luo Y."/>
            <person name="Ji K."/>
            <person name="Zhou W."/>
            <person name="Yu Z."/>
            <person name="Li G."/>
            <person name="Liu Y."/>
            <person name="Li L."/>
            <person name="Qiao M."/>
            <person name="Feng L."/>
            <person name="Zhang K.-Q."/>
        </authorList>
    </citation>
    <scope>NUCLEOTIDE SEQUENCE [LARGE SCALE GENOMIC DNA]</scope>
    <source>
        <strain evidence="2">ATCC 24927 / CBS 115.81 / DSM 1491</strain>
    </source>
</reference>
<dbReference type="InterPro" id="IPR021842">
    <property type="entry name" value="DUF3435"/>
</dbReference>
<gene>
    <name evidence="1" type="ORF">AOL_s00091g1</name>
</gene>
<dbReference type="Proteomes" id="UP000008784">
    <property type="component" value="Unassembled WGS sequence"/>
</dbReference>
<dbReference type="eggNOG" id="ENOG502SKQF">
    <property type="taxonomic scope" value="Eukaryota"/>
</dbReference>
<dbReference type="EMBL" id="ADOT01000163">
    <property type="protein sequence ID" value="EGX47257.1"/>
    <property type="molecule type" value="Genomic_DNA"/>
</dbReference>
<dbReference type="HOGENOM" id="CLU_437405_0_0_1"/>
<dbReference type="STRING" id="756982.G1XHU9"/>
<dbReference type="OrthoDB" id="5426797at2759"/>
<dbReference type="OMA" id="ECISAMI"/>
<dbReference type="PANTHER" id="PTHR37535">
    <property type="entry name" value="FLUG DOMAIN PROTEIN"/>
    <property type="match status" value="1"/>
</dbReference>
<organism evidence="1 2">
    <name type="scientific">Arthrobotrys oligospora (strain ATCC 24927 / CBS 115.81 / DSM 1491)</name>
    <name type="common">Nematode-trapping fungus</name>
    <name type="synonym">Didymozoophaga oligospora</name>
    <dbReference type="NCBI Taxonomy" id="756982"/>
    <lineage>
        <taxon>Eukaryota</taxon>
        <taxon>Fungi</taxon>
        <taxon>Dikarya</taxon>
        <taxon>Ascomycota</taxon>
        <taxon>Pezizomycotina</taxon>
        <taxon>Orbiliomycetes</taxon>
        <taxon>Orbiliales</taxon>
        <taxon>Orbiliaceae</taxon>
        <taxon>Orbilia</taxon>
        <taxon>Orbilia oligospora</taxon>
    </lineage>
</organism>
<dbReference type="RefSeq" id="XP_011124061.1">
    <property type="nucleotide sequence ID" value="XM_011125759.1"/>
</dbReference>
<dbReference type="InParanoid" id="G1XHU9"/>
<dbReference type="GeneID" id="22895046"/>
<accession>G1XHU9</accession>